<evidence type="ECO:0000256" key="1">
    <source>
        <dbReference type="ARBA" id="ARBA00004651"/>
    </source>
</evidence>
<protein>
    <recommendedName>
        <fullName evidence="9">Glycosyltransferase RgtA/B/C/D-like domain-containing protein</fullName>
    </recommendedName>
</protein>
<feature type="transmembrane region" description="Helical" evidence="8">
    <location>
        <begin position="247"/>
        <end position="266"/>
    </location>
</feature>
<keyword evidence="2" id="KW-1003">Cell membrane</keyword>
<keyword evidence="7 8" id="KW-0472">Membrane</keyword>
<proteinExistence type="predicted"/>
<evidence type="ECO:0000313" key="10">
    <source>
        <dbReference type="EMBL" id="ASU33844.1"/>
    </source>
</evidence>
<evidence type="ECO:0000256" key="8">
    <source>
        <dbReference type="SAM" id="Phobius"/>
    </source>
</evidence>
<keyword evidence="4" id="KW-0808">Transferase</keyword>
<dbReference type="PANTHER" id="PTHR33908">
    <property type="entry name" value="MANNOSYLTRANSFERASE YKCB-RELATED"/>
    <property type="match status" value="1"/>
</dbReference>
<dbReference type="KEGG" id="muc:MuYL_1948"/>
<keyword evidence="3" id="KW-0328">Glycosyltransferase</keyword>
<dbReference type="RefSeq" id="WP_094570264.1">
    <property type="nucleotide sequence ID" value="NZ_CP022743.1"/>
</dbReference>
<evidence type="ECO:0000256" key="5">
    <source>
        <dbReference type="ARBA" id="ARBA00022692"/>
    </source>
</evidence>
<keyword evidence="11" id="KW-1185">Reference proteome</keyword>
<dbReference type="GO" id="GO:0005886">
    <property type="term" value="C:plasma membrane"/>
    <property type="evidence" value="ECO:0007669"/>
    <property type="project" value="UniProtKB-SubCell"/>
</dbReference>
<dbReference type="Proteomes" id="UP000215002">
    <property type="component" value="Chromosome"/>
</dbReference>
<feature type="transmembrane region" description="Helical" evidence="8">
    <location>
        <begin position="197"/>
        <end position="216"/>
    </location>
</feature>
<dbReference type="InterPro" id="IPR050297">
    <property type="entry name" value="LipidA_mod_glycosyltrf_83"/>
</dbReference>
<evidence type="ECO:0000256" key="4">
    <source>
        <dbReference type="ARBA" id="ARBA00022679"/>
    </source>
</evidence>
<feature type="transmembrane region" description="Helical" evidence="8">
    <location>
        <begin position="104"/>
        <end position="126"/>
    </location>
</feature>
<feature type="transmembrane region" description="Helical" evidence="8">
    <location>
        <begin position="75"/>
        <end position="97"/>
    </location>
</feature>
<comment type="subcellular location">
    <subcellularLocation>
        <location evidence="1">Cell membrane</location>
        <topology evidence="1">Multi-pass membrane protein</topology>
    </subcellularLocation>
</comment>
<feature type="transmembrane region" description="Helical" evidence="8">
    <location>
        <begin position="273"/>
        <end position="289"/>
    </location>
</feature>
<dbReference type="PANTHER" id="PTHR33908:SF11">
    <property type="entry name" value="MEMBRANE PROTEIN"/>
    <property type="match status" value="1"/>
</dbReference>
<dbReference type="GO" id="GO:0009103">
    <property type="term" value="P:lipopolysaccharide biosynthetic process"/>
    <property type="evidence" value="ECO:0007669"/>
    <property type="project" value="UniProtKB-ARBA"/>
</dbReference>
<keyword evidence="5 8" id="KW-0812">Transmembrane</keyword>
<dbReference type="InterPro" id="IPR038731">
    <property type="entry name" value="RgtA/B/C-like"/>
</dbReference>
<dbReference type="GO" id="GO:0016763">
    <property type="term" value="F:pentosyltransferase activity"/>
    <property type="evidence" value="ECO:0007669"/>
    <property type="project" value="TreeGrafter"/>
</dbReference>
<feature type="domain" description="Glycosyltransferase RgtA/B/C/D-like" evidence="9">
    <location>
        <begin position="55"/>
        <end position="214"/>
    </location>
</feature>
<dbReference type="AlphaFoldDB" id="A0A223NVX6"/>
<sequence length="519" mass="58781">MPYQNRRSTYATFILIFVAVKVGLNLLAISHFGFHRDELLHLVLADHLDWGYKEVPPFIALVAKASSLLFGDSVFAARIFPTIGSGFIIWFTGLITVELGGRKFAIALACLAMIFSPAFAASGYLFQPVVFDQLWWVMTVWLLTKYCNTSSVKYLYFLGAVVGLGLLTKYTMAFFTFALIIGLVFSKNRKLLLNRHIIGAAILALFIFSPNLIWQFQHHLPVITHMKTLREEQLDFIKPSDFITQQLLVNGVALFVWLTGFVFLLFSFRLHKFQFLAVAFVLIFAFLLIMNGKNYYLFGAYPILFAAGGFGFERWLKTSGYALRGLVIAVFTVPNLLLFPLVLPVLSLNQTLSVFNFAHKSLHFLSFATTWEDHKQHATTQDYADMFGWDEMTAGVAKVWNTLTPEQQKHTQIFADNYGEAGAIHHFGKQYNLPEVISLNSSFTLWAPDNLNGQYIIYVDDRGGKNIESFKSSVEAYQKFGEVKNPLAVEKGTGIFLIIHPGPGLNDRYKKELAKKRME</sequence>
<dbReference type="Pfam" id="PF13231">
    <property type="entry name" value="PMT_2"/>
    <property type="match status" value="1"/>
</dbReference>
<evidence type="ECO:0000256" key="6">
    <source>
        <dbReference type="ARBA" id="ARBA00022989"/>
    </source>
</evidence>
<dbReference type="EMBL" id="CP022743">
    <property type="protein sequence ID" value="ASU33844.1"/>
    <property type="molecule type" value="Genomic_DNA"/>
</dbReference>
<keyword evidence="6 8" id="KW-1133">Transmembrane helix</keyword>
<evidence type="ECO:0000259" key="9">
    <source>
        <dbReference type="Pfam" id="PF13231"/>
    </source>
</evidence>
<reference evidence="10 11" key="1">
    <citation type="submission" date="2017-08" db="EMBL/GenBank/DDBJ databases">
        <title>Complete genome sequence of Mucilaginibacter sp. strain BJC16-A31.</title>
        <authorList>
            <consortium name="Henan University of Science and Technology"/>
            <person name="You X."/>
        </authorList>
    </citation>
    <scope>NUCLEOTIDE SEQUENCE [LARGE SCALE GENOMIC DNA]</scope>
    <source>
        <strain evidence="10 11">BJC16-A31</strain>
    </source>
</reference>
<organism evidence="10 11">
    <name type="scientific">Mucilaginibacter xinganensis</name>
    <dbReference type="NCBI Taxonomy" id="1234841"/>
    <lineage>
        <taxon>Bacteria</taxon>
        <taxon>Pseudomonadati</taxon>
        <taxon>Bacteroidota</taxon>
        <taxon>Sphingobacteriia</taxon>
        <taxon>Sphingobacteriales</taxon>
        <taxon>Sphingobacteriaceae</taxon>
        <taxon>Mucilaginibacter</taxon>
    </lineage>
</organism>
<dbReference type="OrthoDB" id="9813729at2"/>
<feature type="transmembrane region" description="Helical" evidence="8">
    <location>
        <begin position="295"/>
        <end position="313"/>
    </location>
</feature>
<gene>
    <name evidence="10" type="ORF">MuYL_1948</name>
</gene>
<name>A0A223NVX6_9SPHI</name>
<feature type="transmembrane region" description="Helical" evidence="8">
    <location>
        <begin position="154"/>
        <end position="185"/>
    </location>
</feature>
<feature type="transmembrane region" description="Helical" evidence="8">
    <location>
        <begin position="325"/>
        <end position="346"/>
    </location>
</feature>
<evidence type="ECO:0000256" key="2">
    <source>
        <dbReference type="ARBA" id="ARBA00022475"/>
    </source>
</evidence>
<evidence type="ECO:0000256" key="7">
    <source>
        <dbReference type="ARBA" id="ARBA00023136"/>
    </source>
</evidence>
<evidence type="ECO:0000313" key="11">
    <source>
        <dbReference type="Proteomes" id="UP000215002"/>
    </source>
</evidence>
<evidence type="ECO:0000256" key="3">
    <source>
        <dbReference type="ARBA" id="ARBA00022676"/>
    </source>
</evidence>
<accession>A0A223NVX6</accession>
<feature type="transmembrane region" description="Helical" evidence="8">
    <location>
        <begin position="12"/>
        <end position="34"/>
    </location>
</feature>